<evidence type="ECO:0000313" key="1">
    <source>
        <dbReference type="EMBL" id="CAB4191780.1"/>
    </source>
</evidence>
<gene>
    <name evidence="1" type="ORF">UFOVP1229_136</name>
</gene>
<dbReference type="Gene3D" id="3.40.50.300">
    <property type="entry name" value="P-loop containing nucleotide triphosphate hydrolases"/>
    <property type="match status" value="1"/>
</dbReference>
<reference evidence="1" key="1">
    <citation type="submission" date="2020-05" db="EMBL/GenBank/DDBJ databases">
        <authorList>
            <person name="Chiriac C."/>
            <person name="Salcher M."/>
            <person name="Ghai R."/>
            <person name="Kavagutti S V."/>
        </authorList>
    </citation>
    <scope>NUCLEOTIDE SEQUENCE</scope>
</reference>
<organism evidence="1">
    <name type="scientific">uncultured Caudovirales phage</name>
    <dbReference type="NCBI Taxonomy" id="2100421"/>
    <lineage>
        <taxon>Viruses</taxon>
        <taxon>Duplodnaviria</taxon>
        <taxon>Heunggongvirae</taxon>
        <taxon>Uroviricota</taxon>
        <taxon>Caudoviricetes</taxon>
        <taxon>Peduoviridae</taxon>
        <taxon>Maltschvirus</taxon>
        <taxon>Maltschvirus maltsch</taxon>
    </lineage>
</organism>
<proteinExistence type="predicted"/>
<dbReference type="Gene3D" id="3.30.420.240">
    <property type="match status" value="1"/>
</dbReference>
<dbReference type="NCBIfam" id="TIGR01630">
    <property type="entry name" value="psiM2_ORF9"/>
    <property type="match status" value="1"/>
</dbReference>
<accession>A0A6J5R397</accession>
<sequence>MVPAPKTVESCEEFARSQELIPELDALLSNWDHLTQAERDFALKYAKYVDRGYRITPYMMRACPTPYPKQQQFISLNDLEAYTGGSTGGGKSNALLLAALQFVDIPTYSACVFRATYTNLSKSGAIMDRAKSWLIYDGSDVHWNANDCVFTFPSGAKLSFAYMQSQKHADNHRSAEYTFLAYDEVTEIPEECYRFLFSRLRRNKTGFNIPLRCRSASNPGGEHSEWVKNRFIPKGYLECKDNEYRFNRLWKKGDICSDCEGTGNLDKEPCFYCDGVGYTTRTFVPSRIQDNPAMDANEYRKALSKLTFVERQQAEHGDWNITAEGGVFRMAWFRYYTVNGEYLKLPRFDEHNRPLPTLTICKRDCVIFVTADTATKEKTTADFSVICTWAYHRQSGSLVLLDVIRKKVDTPELLPLLSGACLQSRAQFVLIEEASSGVELLQSLRKNNACIGGIPVKAFLTGSKDKVSRSAPAQIRMESGMIYFPAEETEWKSACQAELLSFGSATAPHDDFVDNVSMAAWYAENHNTIHIGGGANAAPVEIAAGPSMPGRRMQFD</sequence>
<dbReference type="EMBL" id="LR797178">
    <property type="protein sequence ID" value="CAB4191780.1"/>
    <property type="molecule type" value="Genomic_DNA"/>
</dbReference>
<protein>
    <submittedName>
        <fullName evidence="1">Archaeophage PsiM2, terminase large subunit</fullName>
    </submittedName>
</protein>
<name>A0A6J5R397_9CAUD</name>
<dbReference type="InterPro" id="IPR027417">
    <property type="entry name" value="P-loop_NTPase"/>
</dbReference>
<dbReference type="InterPro" id="IPR006517">
    <property type="entry name" value="Phage_terminase_lsu-like_C"/>
</dbReference>